<evidence type="ECO:0000313" key="7">
    <source>
        <dbReference type="Proteomes" id="UP001558652"/>
    </source>
</evidence>
<dbReference type="InterPro" id="IPR029705">
    <property type="entry name" value="VPS35L"/>
</dbReference>
<evidence type="ECO:0000256" key="3">
    <source>
        <dbReference type="ARBA" id="ARBA00022448"/>
    </source>
</evidence>
<dbReference type="GO" id="GO:0015031">
    <property type="term" value="P:protein transport"/>
    <property type="evidence" value="ECO:0007669"/>
    <property type="project" value="UniProtKB-KW"/>
</dbReference>
<evidence type="ECO:0000256" key="4">
    <source>
        <dbReference type="ARBA" id="ARBA00022753"/>
    </source>
</evidence>
<keyword evidence="5" id="KW-0653">Protein transport</keyword>
<evidence type="ECO:0000256" key="5">
    <source>
        <dbReference type="ARBA" id="ARBA00022927"/>
    </source>
</evidence>
<accession>A0ABD0Z6P5</accession>
<keyword evidence="3" id="KW-0813">Transport</keyword>
<sequence>MGQLSQQEYMDSINKINQELVQAWHQDFRVKALKITIQCSKYLVDTSVIQFYPSKFVLITDILDMFGKLVYDRLLSKAEYYPALPDNFTANMVPESAKETCRNWFYKIASIRELVPRLYVEAAILKSYSFLTNREFSQALMRLTRMTRGIGDPLVAIYARCYLCRVGMSVSTIDRQFLKDNFYDFLAVYDQLYSSHIKRELNAQKVDITTYLGLYAPALDWILQGLAHRAQHSLLDEIVDKCSGKKNKGLLLNSILSTFKPSYISSRAQYFIKLIESCSGDGLPQYIILKTLGECLQQYGVEDPLKILNLSWALINRLTNPSHFMTCAHAWANFVIKNLSPNEINIFLGDIISHVGFEGKNFYPILQDIITILFSNITDFESLFTMDKLLPLLDLFTEDVKANVCRKILDTFTTKHHCDKFTDPVMIDALIFIAKILHDSVTALTVDDEKRQIGNLISYLIRKIHFGRDFEKQLTFYVEARGTFTNIDSIHVTLVQCVNRLAVETGRIVKSHHTRKTSSFVRACAAYCYITIPALSSAIVKLQLYLLSAQVALFNQCLGQADACIKAALGLIPEIPSAIEVDSKLVSTQDFLRGYICNMLSTLIVVPDCPDQGVLYLTRGLVNVLQHYTEDNNSTIKSELYLNVIDMLATVSLSEYPYHIKKVDSNDVLYGSDPKFITEINKMCSILVEEVLNNLKSLRNNEELKKQSKLAFELFLRLVIHADLENPGMANLSFNLWNLALKHNSLDKTLIVSTNAFICYKFYCYIVIYCEKNVAIYVPLLLSTYCNGI</sequence>
<dbReference type="PANTHER" id="PTHR13673:SF0">
    <property type="entry name" value="VPS35 ENDOSOMAL PROTEIN-SORTING FACTOR-LIKE"/>
    <property type="match status" value="1"/>
</dbReference>
<evidence type="ECO:0000256" key="2">
    <source>
        <dbReference type="ARBA" id="ARBA00010704"/>
    </source>
</evidence>
<evidence type="ECO:0000256" key="1">
    <source>
        <dbReference type="ARBA" id="ARBA00004177"/>
    </source>
</evidence>
<protein>
    <recommendedName>
        <fullName evidence="8">VPS35 endosomal protein sorting factor-like</fullName>
    </recommendedName>
</protein>
<proteinExistence type="inferred from homology"/>
<reference evidence="6 7" key="1">
    <citation type="submission" date="2024-07" db="EMBL/GenBank/DDBJ databases">
        <title>Chromosome-level genome assembly of the water stick insect Ranatra chinensis (Heteroptera: Nepidae).</title>
        <authorList>
            <person name="Liu X."/>
        </authorList>
    </citation>
    <scope>NUCLEOTIDE SEQUENCE [LARGE SCALE GENOMIC DNA]</scope>
    <source>
        <strain evidence="6">Cailab_2021Rc</strain>
        <tissue evidence="6">Muscle</tissue>
    </source>
</reference>
<gene>
    <name evidence="6" type="ORF">AAG570_000149</name>
</gene>
<keyword evidence="7" id="KW-1185">Reference proteome</keyword>
<dbReference type="GO" id="GO:0005768">
    <property type="term" value="C:endosome"/>
    <property type="evidence" value="ECO:0007669"/>
    <property type="project" value="UniProtKB-SubCell"/>
</dbReference>
<organism evidence="6 7">
    <name type="scientific">Ranatra chinensis</name>
    <dbReference type="NCBI Taxonomy" id="642074"/>
    <lineage>
        <taxon>Eukaryota</taxon>
        <taxon>Metazoa</taxon>
        <taxon>Ecdysozoa</taxon>
        <taxon>Arthropoda</taxon>
        <taxon>Hexapoda</taxon>
        <taxon>Insecta</taxon>
        <taxon>Pterygota</taxon>
        <taxon>Neoptera</taxon>
        <taxon>Paraneoptera</taxon>
        <taxon>Hemiptera</taxon>
        <taxon>Heteroptera</taxon>
        <taxon>Panheteroptera</taxon>
        <taxon>Nepomorpha</taxon>
        <taxon>Nepidae</taxon>
        <taxon>Ranatrinae</taxon>
        <taxon>Ranatra</taxon>
    </lineage>
</organism>
<dbReference type="AlphaFoldDB" id="A0ABD0Z6P5"/>
<name>A0ABD0Z6P5_9HEMI</name>
<keyword evidence="4" id="KW-0967">Endosome</keyword>
<evidence type="ECO:0000313" key="6">
    <source>
        <dbReference type="EMBL" id="KAL1140217.1"/>
    </source>
</evidence>
<dbReference type="PANTHER" id="PTHR13673">
    <property type="entry name" value="ESOPHAGEAL CANCER ASSOCIATED PROTEIN"/>
    <property type="match status" value="1"/>
</dbReference>
<evidence type="ECO:0008006" key="8">
    <source>
        <dbReference type="Google" id="ProtNLM"/>
    </source>
</evidence>
<comment type="similarity">
    <text evidence="2">Belongs to the VPS35L family.</text>
</comment>
<comment type="caution">
    <text evidence="6">The sequence shown here is derived from an EMBL/GenBank/DDBJ whole genome shotgun (WGS) entry which is preliminary data.</text>
</comment>
<comment type="subcellular location">
    <subcellularLocation>
        <location evidence="1">Endosome</location>
    </subcellularLocation>
</comment>
<dbReference type="EMBL" id="JBFDAA010000001">
    <property type="protein sequence ID" value="KAL1140217.1"/>
    <property type="molecule type" value="Genomic_DNA"/>
</dbReference>
<dbReference type="Proteomes" id="UP001558652">
    <property type="component" value="Unassembled WGS sequence"/>
</dbReference>